<dbReference type="InterPro" id="IPR043502">
    <property type="entry name" value="DNA/RNA_pol_sf"/>
</dbReference>
<dbReference type="PROSITE" id="PS00447">
    <property type="entry name" value="DNA_POLYMERASE_A"/>
    <property type="match status" value="1"/>
</dbReference>
<dbReference type="GO" id="GO:0008408">
    <property type="term" value="F:3'-5' exonuclease activity"/>
    <property type="evidence" value="ECO:0007669"/>
    <property type="project" value="TreeGrafter"/>
</dbReference>
<dbReference type="Gene3D" id="1.10.150.20">
    <property type="entry name" value="5' to 3' exonuclease, C-terminal subdomain"/>
    <property type="match status" value="1"/>
</dbReference>
<evidence type="ECO:0000313" key="8">
    <source>
        <dbReference type="Proteomes" id="UP000252519"/>
    </source>
</evidence>
<dbReference type="SMART" id="SM00482">
    <property type="entry name" value="POLAc"/>
    <property type="match status" value="1"/>
</dbReference>
<feature type="domain" description="DNA-directed DNA polymerase family A palm" evidence="6">
    <location>
        <begin position="1"/>
        <end position="262"/>
    </location>
</feature>
<dbReference type="InterPro" id="IPR002297">
    <property type="entry name" value="DNA-dir_DNA_pol_A_mt"/>
</dbReference>
<dbReference type="EC" id="2.7.7.7" evidence="1"/>
<evidence type="ECO:0000256" key="4">
    <source>
        <dbReference type="ARBA" id="ARBA00022932"/>
    </source>
</evidence>
<dbReference type="STRING" id="29170.A0A368GB30"/>
<evidence type="ECO:0000259" key="6">
    <source>
        <dbReference type="SMART" id="SM00482"/>
    </source>
</evidence>
<evidence type="ECO:0000313" key="7">
    <source>
        <dbReference type="EMBL" id="RCN41581.1"/>
    </source>
</evidence>
<evidence type="ECO:0000256" key="3">
    <source>
        <dbReference type="ARBA" id="ARBA00022695"/>
    </source>
</evidence>
<dbReference type="AlphaFoldDB" id="A0A368GB30"/>
<gene>
    <name evidence="7" type="ORF">ANCCAN_12449</name>
</gene>
<evidence type="ECO:0000256" key="2">
    <source>
        <dbReference type="ARBA" id="ARBA00022679"/>
    </source>
</evidence>
<accession>A0A368GB30</accession>
<protein>
    <recommendedName>
        <fullName evidence="1">DNA-directed DNA polymerase</fullName>
        <ecNumber evidence="1">2.7.7.7</ecNumber>
    </recommendedName>
    <alternativeName>
        <fullName evidence="5">Mitochondrial DNA polymerase catalytic subunit</fullName>
    </alternativeName>
</protein>
<sequence>MMLAGSKAEGTDLHTVVANQLQIDRGQAKALNYARMYGAGEAHASKTLAQAGMDSKRASQTAKDLFKMTRGTESSWKILRREVQPLLKAFVDSREDSPEYLTVDGNFYIPSYDNKLRSLTTDFEQWVISKVLKKNPTLSEESIVVSLYESYANSVRLFSGGYESATFNFLEMQTHRDVLRTPVLDCRLSDSLSALPEDTPDRDQFAAKYKRSVMNWLVQSSAVDFLHLLLVCMEWLCAEYSIPARFVISIHDEVRYLCSEEDAPRLGLALMLSNMYVRSFISSKLGIEQLPLSVAFFSQVDCDKVLRKEVDTPCLAADGTPLPNGISWTISDLLQITGGRLGCLPSSKELVL</sequence>
<dbReference type="GO" id="GO:0005760">
    <property type="term" value="C:gamma DNA polymerase complex"/>
    <property type="evidence" value="ECO:0007669"/>
    <property type="project" value="InterPro"/>
</dbReference>
<comment type="caution">
    <text evidence="7">The sequence shown here is derived from an EMBL/GenBank/DDBJ whole genome shotgun (WGS) entry which is preliminary data.</text>
</comment>
<keyword evidence="3" id="KW-0548">Nucleotidyltransferase</keyword>
<dbReference type="PANTHER" id="PTHR10267">
    <property type="entry name" value="DNA POLYMERASE SUBUNIT GAMMA-1"/>
    <property type="match status" value="1"/>
</dbReference>
<dbReference type="SUPFAM" id="SSF56672">
    <property type="entry name" value="DNA/RNA polymerases"/>
    <property type="match status" value="1"/>
</dbReference>
<dbReference type="InterPro" id="IPR001098">
    <property type="entry name" value="DNA-dir_DNA_pol_A_palm_dom"/>
</dbReference>
<dbReference type="GO" id="GO:0003677">
    <property type="term" value="F:DNA binding"/>
    <property type="evidence" value="ECO:0007669"/>
    <property type="project" value="InterPro"/>
</dbReference>
<dbReference type="Proteomes" id="UP000252519">
    <property type="component" value="Unassembled WGS sequence"/>
</dbReference>
<dbReference type="InterPro" id="IPR019760">
    <property type="entry name" value="DNA-dir_DNA_pol_A_CS"/>
</dbReference>
<evidence type="ECO:0000256" key="1">
    <source>
        <dbReference type="ARBA" id="ARBA00012417"/>
    </source>
</evidence>
<proteinExistence type="predicted"/>
<keyword evidence="4" id="KW-0239">DNA-directed DNA polymerase</keyword>
<keyword evidence="8" id="KW-1185">Reference proteome</keyword>
<dbReference type="GO" id="GO:0003887">
    <property type="term" value="F:DNA-directed DNA polymerase activity"/>
    <property type="evidence" value="ECO:0007669"/>
    <property type="project" value="UniProtKB-KW"/>
</dbReference>
<keyword evidence="2" id="KW-0808">Transferase</keyword>
<dbReference type="EMBL" id="JOJR01000230">
    <property type="protein sequence ID" value="RCN41581.1"/>
    <property type="molecule type" value="Genomic_DNA"/>
</dbReference>
<organism evidence="7 8">
    <name type="scientific">Ancylostoma caninum</name>
    <name type="common">Dog hookworm</name>
    <dbReference type="NCBI Taxonomy" id="29170"/>
    <lineage>
        <taxon>Eukaryota</taxon>
        <taxon>Metazoa</taxon>
        <taxon>Ecdysozoa</taxon>
        <taxon>Nematoda</taxon>
        <taxon>Chromadorea</taxon>
        <taxon>Rhabditida</taxon>
        <taxon>Rhabditina</taxon>
        <taxon>Rhabditomorpha</taxon>
        <taxon>Strongyloidea</taxon>
        <taxon>Ancylostomatidae</taxon>
        <taxon>Ancylostomatinae</taxon>
        <taxon>Ancylostoma</taxon>
    </lineage>
</organism>
<evidence type="ECO:0000256" key="5">
    <source>
        <dbReference type="ARBA" id="ARBA00031966"/>
    </source>
</evidence>
<dbReference type="OrthoDB" id="5588663at2759"/>
<dbReference type="PANTHER" id="PTHR10267:SF0">
    <property type="entry name" value="DNA POLYMERASE SUBUNIT GAMMA-1"/>
    <property type="match status" value="1"/>
</dbReference>
<name>A0A368GB30_ANCCA</name>
<dbReference type="FunFam" id="3.30.70.370:FF:000017">
    <property type="entry name" value="Predicted protein"/>
    <property type="match status" value="1"/>
</dbReference>
<reference evidence="7 8" key="1">
    <citation type="submission" date="2014-10" db="EMBL/GenBank/DDBJ databases">
        <title>Draft genome of the hookworm Ancylostoma caninum.</title>
        <authorList>
            <person name="Mitreva M."/>
        </authorList>
    </citation>
    <scope>NUCLEOTIDE SEQUENCE [LARGE SCALE GENOMIC DNA]</scope>
    <source>
        <strain evidence="7 8">Baltimore</strain>
    </source>
</reference>
<dbReference type="GO" id="GO:0006264">
    <property type="term" value="P:mitochondrial DNA replication"/>
    <property type="evidence" value="ECO:0007669"/>
    <property type="project" value="TreeGrafter"/>
</dbReference>